<evidence type="ECO:0000256" key="4">
    <source>
        <dbReference type="ARBA" id="ARBA00022692"/>
    </source>
</evidence>
<dbReference type="AlphaFoldDB" id="A0A437SX48"/>
<keyword evidence="3" id="KW-1003">Cell membrane</keyword>
<accession>A0A437SX48</accession>
<reference evidence="8 9" key="1">
    <citation type="submission" date="2018-12" db="EMBL/GenBank/DDBJ databases">
        <authorList>
            <person name="Meng J."/>
        </authorList>
    </citation>
    <scope>NUCLEOTIDE SEQUENCE [LARGE SCALE GENOMIC DNA]</scope>
    <source>
        <strain evidence="8 9">HT111-2</strain>
    </source>
</reference>
<evidence type="ECO:0000256" key="2">
    <source>
        <dbReference type="ARBA" id="ARBA00011006"/>
    </source>
</evidence>
<evidence type="ECO:0000313" key="8">
    <source>
        <dbReference type="EMBL" id="RVU71505.1"/>
    </source>
</evidence>
<dbReference type="EMBL" id="RXIA01000004">
    <property type="protein sequence ID" value="RVU71505.1"/>
    <property type="molecule type" value="Genomic_DNA"/>
</dbReference>
<sequence>MLHWLWVLIVGGVIGLIAGAITGRGQSMGWIANILAGLIGSSIGQALLGSWGPQVAGMAVVPSILGAVILVLIVSFIIGMMNGRRRTD</sequence>
<evidence type="ECO:0000256" key="1">
    <source>
        <dbReference type="ARBA" id="ARBA00004651"/>
    </source>
</evidence>
<dbReference type="RefSeq" id="WP_103660570.1">
    <property type="nucleotide sequence ID" value="NZ_ML136873.1"/>
</dbReference>
<evidence type="ECO:0000256" key="6">
    <source>
        <dbReference type="ARBA" id="ARBA00023136"/>
    </source>
</evidence>
<comment type="similarity">
    <text evidence="2">Belongs to the UPF0410 family.</text>
</comment>
<feature type="transmembrane region" description="Helical" evidence="7">
    <location>
        <begin position="55"/>
        <end position="78"/>
    </location>
</feature>
<dbReference type="GO" id="GO:0005886">
    <property type="term" value="C:plasma membrane"/>
    <property type="evidence" value="ECO:0007669"/>
    <property type="project" value="UniProtKB-SubCell"/>
</dbReference>
<organism evidence="8 9">
    <name type="scientific">Lactobacillus xujianguonis</name>
    <dbReference type="NCBI Taxonomy" id="2495899"/>
    <lineage>
        <taxon>Bacteria</taxon>
        <taxon>Bacillati</taxon>
        <taxon>Bacillota</taxon>
        <taxon>Bacilli</taxon>
        <taxon>Lactobacillales</taxon>
        <taxon>Lactobacillaceae</taxon>
        <taxon>Lactobacillus</taxon>
    </lineage>
</organism>
<comment type="caution">
    <text evidence="8">The sequence shown here is derived from an EMBL/GenBank/DDBJ whole genome shotgun (WGS) entry which is preliminary data.</text>
</comment>
<gene>
    <name evidence="8" type="ORF">EJK17_02045</name>
</gene>
<feature type="transmembrane region" description="Helical" evidence="7">
    <location>
        <begin position="6"/>
        <end position="23"/>
    </location>
</feature>
<protein>
    <submittedName>
        <fullName evidence="8">GlsB/YeaQ/YmgE family stress response membrane protein</fullName>
    </submittedName>
</protein>
<evidence type="ECO:0000256" key="7">
    <source>
        <dbReference type="SAM" id="Phobius"/>
    </source>
</evidence>
<comment type="subcellular location">
    <subcellularLocation>
        <location evidence="1">Cell membrane</location>
        <topology evidence="1">Multi-pass membrane protein</topology>
    </subcellularLocation>
</comment>
<dbReference type="InterPro" id="IPR007341">
    <property type="entry name" value="Transgly_assoc"/>
</dbReference>
<dbReference type="PANTHER" id="PTHR33884:SF3">
    <property type="entry name" value="UPF0410 PROTEIN YMGE"/>
    <property type="match status" value="1"/>
</dbReference>
<keyword evidence="6 7" id="KW-0472">Membrane</keyword>
<keyword evidence="5 7" id="KW-1133">Transmembrane helix</keyword>
<name>A0A437SX48_9LACO</name>
<feature type="transmembrane region" description="Helical" evidence="7">
    <location>
        <begin position="30"/>
        <end position="49"/>
    </location>
</feature>
<evidence type="ECO:0000256" key="3">
    <source>
        <dbReference type="ARBA" id="ARBA00022475"/>
    </source>
</evidence>
<dbReference type="PANTHER" id="PTHR33884">
    <property type="entry name" value="UPF0410 PROTEIN YMGE"/>
    <property type="match status" value="1"/>
</dbReference>
<keyword evidence="4 7" id="KW-0812">Transmembrane</keyword>
<evidence type="ECO:0000256" key="5">
    <source>
        <dbReference type="ARBA" id="ARBA00022989"/>
    </source>
</evidence>
<proteinExistence type="inferred from homology"/>
<evidence type="ECO:0000313" key="9">
    <source>
        <dbReference type="Proteomes" id="UP000288291"/>
    </source>
</evidence>
<dbReference type="Pfam" id="PF04226">
    <property type="entry name" value="Transgly_assoc"/>
    <property type="match status" value="1"/>
</dbReference>
<dbReference type="Proteomes" id="UP000288291">
    <property type="component" value="Unassembled WGS sequence"/>
</dbReference>
<keyword evidence="9" id="KW-1185">Reference proteome</keyword>